<dbReference type="Pfam" id="PF02148">
    <property type="entry name" value="zf-UBP"/>
    <property type="match status" value="1"/>
</dbReference>
<feature type="transmembrane region" description="Helical" evidence="10">
    <location>
        <begin position="270"/>
        <end position="287"/>
    </location>
</feature>
<organism evidence="12 13">
    <name type="scientific">Nocardioides baekrokdamisoli</name>
    <dbReference type="NCBI Taxonomy" id="1804624"/>
    <lineage>
        <taxon>Bacteria</taxon>
        <taxon>Bacillati</taxon>
        <taxon>Actinomycetota</taxon>
        <taxon>Actinomycetes</taxon>
        <taxon>Propionibacteriales</taxon>
        <taxon>Nocardioidaceae</taxon>
        <taxon>Nocardioides</taxon>
    </lineage>
</organism>
<evidence type="ECO:0000256" key="7">
    <source>
        <dbReference type="ARBA" id="ARBA00023065"/>
    </source>
</evidence>
<dbReference type="InterPro" id="IPR013083">
    <property type="entry name" value="Znf_RING/FYVE/PHD"/>
</dbReference>
<keyword evidence="6" id="KW-0915">Sodium</keyword>
<comment type="subcellular location">
    <subcellularLocation>
        <location evidence="1">Cell membrane</location>
        <topology evidence="1">Multi-pass membrane protein</topology>
    </subcellularLocation>
</comment>
<dbReference type="EMBL" id="AP019307">
    <property type="protein sequence ID" value="BBH16379.1"/>
    <property type="molecule type" value="Genomic_DNA"/>
</dbReference>
<evidence type="ECO:0000313" key="13">
    <source>
        <dbReference type="Proteomes" id="UP000271573"/>
    </source>
</evidence>
<dbReference type="Proteomes" id="UP000271573">
    <property type="component" value="Chromosome"/>
</dbReference>
<dbReference type="Gene3D" id="6.10.140.1330">
    <property type="match status" value="1"/>
</dbReference>
<dbReference type="PROSITE" id="PS50271">
    <property type="entry name" value="ZF_UBP"/>
    <property type="match status" value="1"/>
</dbReference>
<evidence type="ECO:0000256" key="4">
    <source>
        <dbReference type="ARBA" id="ARBA00022692"/>
    </source>
</evidence>
<keyword evidence="8 10" id="KW-0472">Membrane</keyword>
<dbReference type="InterPro" id="IPR001607">
    <property type="entry name" value="Znf_UBP"/>
</dbReference>
<dbReference type="InterPro" id="IPR006153">
    <property type="entry name" value="Cation/H_exchanger_TM"/>
</dbReference>
<dbReference type="KEGG" id="nbe:Back2_06660"/>
<evidence type="ECO:0000256" key="10">
    <source>
        <dbReference type="SAM" id="Phobius"/>
    </source>
</evidence>
<dbReference type="GO" id="GO:0015386">
    <property type="term" value="F:potassium:proton antiporter activity"/>
    <property type="evidence" value="ECO:0007669"/>
    <property type="project" value="TreeGrafter"/>
</dbReference>
<dbReference type="GO" id="GO:0051453">
    <property type="term" value="P:regulation of intracellular pH"/>
    <property type="evidence" value="ECO:0007669"/>
    <property type="project" value="TreeGrafter"/>
</dbReference>
<evidence type="ECO:0000256" key="8">
    <source>
        <dbReference type="ARBA" id="ARBA00023136"/>
    </source>
</evidence>
<sequence>MSVAMLLIAIATAVLACMILAERLDVPAPFVLIVVGVAGSYALPPIHLSAHVVLLGLLPPLLYAAAFQTSLVDFAANKRPILFLSVGLVAFTAAGVAVVTHALVAGLSWPLAFAIGAVVAPPDAIAATAVGRRIGLPRRITTILEGESLLNDATALVLVRTALGVAAGEAVSAWRVGLDFVLAAGGGAVVGFLAFVIVSRIRRLVRDYVTDAAVSLIIPFAAYLGAEQIHASGVIAVVVVGLLLGHLAPRLQTAQARIADRLNWRTIAHVLENVVFLLIGLQARTILDEAHSSKMSDSAIAIVCLATLATVIILRLIWVVVVRYAISRPGIDPSTGRKPPWTSTFVLAWAGMRGVVTLAAAFLLPPIEDGDPLRAVLVTIAFAVVAGTLLLQGATLPWVARRLKVPAPDPAADALARARLLQRAADAGEAALDAEEFDDRYGVRAELLDGLEARTRAAWARLGAPQETESPPETMSRLRRSMIHAERRQVLDVRRSGRVPAPVVADVLAMLDVEEAALDTSDRARARMVQGATRASCVDLERVAPLPDASADACDECGPLGHTWVALRRCLTCGHVGCSDSSVGAHAAAHFRATGHVVAQSAEAGEHWRWCYLHRMSD</sequence>
<accession>A0A3G9J078</accession>
<feature type="transmembrane region" description="Helical" evidence="10">
    <location>
        <begin position="81"/>
        <end position="105"/>
    </location>
</feature>
<evidence type="ECO:0000256" key="3">
    <source>
        <dbReference type="ARBA" id="ARBA00022475"/>
    </source>
</evidence>
<dbReference type="Gene3D" id="3.30.40.10">
    <property type="entry name" value="Zinc/RING finger domain, C3HC4 (zinc finger)"/>
    <property type="match status" value="1"/>
</dbReference>
<feature type="transmembrane region" description="Helical" evidence="10">
    <location>
        <begin position="45"/>
        <end position="69"/>
    </location>
</feature>
<dbReference type="PANTHER" id="PTHR10110">
    <property type="entry name" value="SODIUM/HYDROGEN EXCHANGER"/>
    <property type="match status" value="1"/>
</dbReference>
<keyword evidence="7" id="KW-0406">Ion transport</keyword>
<feature type="transmembrane region" description="Helical" evidence="10">
    <location>
        <begin position="111"/>
        <end position="132"/>
    </location>
</feature>
<feature type="domain" description="UBP-type" evidence="11">
    <location>
        <begin position="535"/>
        <end position="618"/>
    </location>
</feature>
<keyword evidence="4 10" id="KW-0812">Transmembrane</keyword>
<dbReference type="GO" id="GO:0015385">
    <property type="term" value="F:sodium:proton antiporter activity"/>
    <property type="evidence" value="ECO:0007669"/>
    <property type="project" value="InterPro"/>
</dbReference>
<keyword evidence="13" id="KW-1185">Reference proteome</keyword>
<keyword evidence="3" id="KW-1003">Cell membrane</keyword>
<keyword evidence="9" id="KW-0739">Sodium transport</keyword>
<evidence type="ECO:0000256" key="6">
    <source>
        <dbReference type="ARBA" id="ARBA00023053"/>
    </source>
</evidence>
<dbReference type="AlphaFoldDB" id="A0A3G9J078"/>
<evidence type="ECO:0000256" key="5">
    <source>
        <dbReference type="ARBA" id="ARBA00022989"/>
    </source>
</evidence>
<reference evidence="12 13" key="1">
    <citation type="submission" date="2018-11" db="EMBL/GenBank/DDBJ databases">
        <title>Complete genome sequence of Nocardioides baekrokdamisoli strain KCTC 39748.</title>
        <authorList>
            <person name="Kang S.W."/>
            <person name="Lee K.C."/>
            <person name="Kim K.K."/>
            <person name="Kim J.S."/>
            <person name="Kim D.S."/>
            <person name="Ko S.H."/>
            <person name="Yang S.H."/>
            <person name="Shin Y.K."/>
            <person name="Lee J.S."/>
        </authorList>
    </citation>
    <scope>NUCLEOTIDE SEQUENCE [LARGE SCALE GENOMIC DNA]</scope>
    <source>
        <strain evidence="12 13">KCTC 39748</strain>
    </source>
</reference>
<name>A0A3G9J078_9ACTN</name>
<feature type="transmembrane region" description="Helical" evidence="10">
    <location>
        <begin position="299"/>
        <end position="326"/>
    </location>
</feature>
<gene>
    <name evidence="12" type="ORF">Back2_06660</name>
</gene>
<evidence type="ECO:0000259" key="11">
    <source>
        <dbReference type="PROSITE" id="PS50271"/>
    </source>
</evidence>
<feature type="transmembrane region" description="Helical" evidence="10">
    <location>
        <begin position="373"/>
        <end position="394"/>
    </location>
</feature>
<dbReference type="GO" id="GO:0005886">
    <property type="term" value="C:plasma membrane"/>
    <property type="evidence" value="ECO:0007669"/>
    <property type="project" value="UniProtKB-SubCell"/>
</dbReference>
<dbReference type="GO" id="GO:0098719">
    <property type="term" value="P:sodium ion import across plasma membrane"/>
    <property type="evidence" value="ECO:0007669"/>
    <property type="project" value="TreeGrafter"/>
</dbReference>
<keyword evidence="2" id="KW-0813">Transport</keyword>
<proteinExistence type="predicted"/>
<dbReference type="SUPFAM" id="SSF57850">
    <property type="entry name" value="RING/U-box"/>
    <property type="match status" value="1"/>
</dbReference>
<evidence type="ECO:0000256" key="9">
    <source>
        <dbReference type="ARBA" id="ARBA00023201"/>
    </source>
</evidence>
<dbReference type="PANTHER" id="PTHR10110:SF86">
    <property type="entry name" value="SODIUM_HYDROGEN EXCHANGER 7"/>
    <property type="match status" value="1"/>
</dbReference>
<dbReference type="OrthoDB" id="57886at2"/>
<protein>
    <submittedName>
        <fullName evidence="12">Na+/H+ antiporter</fullName>
    </submittedName>
</protein>
<evidence type="ECO:0000256" key="2">
    <source>
        <dbReference type="ARBA" id="ARBA00022448"/>
    </source>
</evidence>
<feature type="transmembrane region" description="Helical" evidence="10">
    <location>
        <begin position="180"/>
        <end position="201"/>
    </location>
</feature>
<dbReference type="Pfam" id="PF00999">
    <property type="entry name" value="Na_H_Exchanger"/>
    <property type="match status" value="1"/>
</dbReference>
<dbReference type="RefSeq" id="WP_125566740.1">
    <property type="nucleotide sequence ID" value="NZ_AP019307.1"/>
</dbReference>
<evidence type="ECO:0000313" key="12">
    <source>
        <dbReference type="EMBL" id="BBH16379.1"/>
    </source>
</evidence>
<dbReference type="InterPro" id="IPR018422">
    <property type="entry name" value="Cation/H_exchanger_CPA1"/>
</dbReference>
<feature type="transmembrane region" description="Helical" evidence="10">
    <location>
        <begin position="346"/>
        <end position="367"/>
    </location>
</feature>
<evidence type="ECO:0000256" key="1">
    <source>
        <dbReference type="ARBA" id="ARBA00004651"/>
    </source>
</evidence>
<feature type="transmembrane region" description="Helical" evidence="10">
    <location>
        <begin position="231"/>
        <end position="249"/>
    </location>
</feature>
<dbReference type="GO" id="GO:0008270">
    <property type="term" value="F:zinc ion binding"/>
    <property type="evidence" value="ECO:0007669"/>
    <property type="project" value="InterPro"/>
</dbReference>
<keyword evidence="5 10" id="KW-1133">Transmembrane helix</keyword>